<accession>K0SUI6</accession>
<dbReference type="EMBL" id="AGNL01019300">
    <property type="protein sequence ID" value="EJK61937.1"/>
    <property type="molecule type" value="Genomic_DNA"/>
</dbReference>
<dbReference type="OrthoDB" id="428577at2759"/>
<reference evidence="1 2" key="1">
    <citation type="journal article" date="2012" name="Genome Biol.">
        <title>Genome and low-iron response of an oceanic diatom adapted to chronic iron limitation.</title>
        <authorList>
            <person name="Lommer M."/>
            <person name="Specht M."/>
            <person name="Roy A.S."/>
            <person name="Kraemer L."/>
            <person name="Andreson R."/>
            <person name="Gutowska M.A."/>
            <person name="Wolf J."/>
            <person name="Bergner S.V."/>
            <person name="Schilhabel M.B."/>
            <person name="Klostermeier U.C."/>
            <person name="Beiko R.G."/>
            <person name="Rosenstiel P."/>
            <person name="Hippler M."/>
            <person name="Laroche J."/>
        </authorList>
    </citation>
    <scope>NUCLEOTIDE SEQUENCE [LARGE SCALE GENOMIC DNA]</scope>
    <source>
        <strain evidence="1 2">CCMP1005</strain>
    </source>
</reference>
<evidence type="ECO:0000313" key="1">
    <source>
        <dbReference type="EMBL" id="EJK61937.1"/>
    </source>
</evidence>
<proteinExistence type="predicted"/>
<sequence length="167" mass="18242">MNDDRGSQGERSAAKIRDLRAEIERIKRGGDSAQVQFAEAERSNHSDWIEVACEIQRQVLREFGVSERALHAYRCAANKHGISLYVSALDHSCHAKTNSGIVSLITRIIETIKVKHNRARGGNLVVGSPVPDVSVVSVGADGVEDTKSILQFQKQDRPLVIIAGSIS</sequence>
<name>K0SUI6_THAOC</name>
<dbReference type="AlphaFoldDB" id="K0SUI6"/>
<comment type="caution">
    <text evidence="1">The sequence shown here is derived from an EMBL/GenBank/DDBJ whole genome shotgun (WGS) entry which is preliminary data.</text>
</comment>
<organism evidence="1 2">
    <name type="scientific">Thalassiosira oceanica</name>
    <name type="common">Marine diatom</name>
    <dbReference type="NCBI Taxonomy" id="159749"/>
    <lineage>
        <taxon>Eukaryota</taxon>
        <taxon>Sar</taxon>
        <taxon>Stramenopiles</taxon>
        <taxon>Ochrophyta</taxon>
        <taxon>Bacillariophyta</taxon>
        <taxon>Coscinodiscophyceae</taxon>
        <taxon>Thalassiosirophycidae</taxon>
        <taxon>Thalassiosirales</taxon>
        <taxon>Thalassiosiraceae</taxon>
        <taxon>Thalassiosira</taxon>
    </lineage>
</organism>
<gene>
    <name evidence="1" type="ORF">THAOC_17487</name>
</gene>
<dbReference type="Proteomes" id="UP000266841">
    <property type="component" value="Unassembled WGS sequence"/>
</dbReference>
<evidence type="ECO:0000313" key="2">
    <source>
        <dbReference type="Proteomes" id="UP000266841"/>
    </source>
</evidence>
<keyword evidence="2" id="KW-1185">Reference proteome</keyword>
<protein>
    <submittedName>
        <fullName evidence="1">Uncharacterized protein</fullName>
    </submittedName>
</protein>